<dbReference type="PRINTS" id="PR00368">
    <property type="entry name" value="FADPNR"/>
</dbReference>
<sequence>MENKYDVIVAGTGASGMFAALSLPRNLNVLMITKDKTENSNSYLAQGGICTLKEPGDYDAFFEDTMRAGRFENSEASVRCMIEHAAEVNRELISYGVEFDKKEDGDFDYTREGAHSVCRILHHKDVTGKEITSKLIAAARKRENIEIQEYTLMMDLVMEGGRCCGMIVREEDGTLRQIDAKAVILATGGMGGLFEHSTNFRHITGDSFAMAAKHGICLKNLNYIQIHPTVLYTNKPGRGFLISESVRGEGAVLLNKNGARFVDELLPRDVVSAAIQEEIQKTHSECVWLSLEGKPEEWIRTRFPNIYQTCLEEGYDLCSEPIPVTPAQHYLMGGIETNTSGETSAKNLYAVGETGCNGVHGANRLASNSLLEGMVFAGRAAEKIEQTIPFISYGTTRADLEDYEDLEAWKNAGRKRIMNEIKRRDEKFYDQWCHHKG</sequence>
<comment type="catalytic activity">
    <reaction evidence="11">
        <text>L-aspartate + O2 = iminosuccinate + H2O2</text>
        <dbReference type="Rhea" id="RHEA:25876"/>
        <dbReference type="ChEBI" id="CHEBI:15379"/>
        <dbReference type="ChEBI" id="CHEBI:16240"/>
        <dbReference type="ChEBI" id="CHEBI:29991"/>
        <dbReference type="ChEBI" id="CHEBI:77875"/>
        <dbReference type="EC" id="1.4.3.16"/>
    </reaction>
    <physiologicalReaction direction="left-to-right" evidence="11">
        <dbReference type="Rhea" id="RHEA:25877"/>
    </physiologicalReaction>
</comment>
<evidence type="ECO:0000313" key="14">
    <source>
        <dbReference type="Proteomes" id="UP000602647"/>
    </source>
</evidence>
<dbReference type="PANTHER" id="PTHR42716:SF2">
    <property type="entry name" value="L-ASPARTATE OXIDASE, CHLOROPLASTIC"/>
    <property type="match status" value="1"/>
</dbReference>
<keyword evidence="9 13" id="KW-0560">Oxidoreductase</keyword>
<keyword evidence="8" id="KW-0274">FAD</keyword>
<gene>
    <name evidence="13" type="ORF">H9L42_05905</name>
</gene>
<evidence type="ECO:0000256" key="2">
    <source>
        <dbReference type="ARBA" id="ARBA00004950"/>
    </source>
</evidence>
<dbReference type="EMBL" id="JACRYT010000004">
    <property type="protein sequence ID" value="MBC6679356.1"/>
    <property type="molecule type" value="Genomic_DNA"/>
</dbReference>
<dbReference type="GO" id="GO:0008734">
    <property type="term" value="F:L-aspartate oxidase activity"/>
    <property type="evidence" value="ECO:0007669"/>
    <property type="project" value="UniProtKB-EC"/>
</dbReference>
<evidence type="ECO:0000256" key="1">
    <source>
        <dbReference type="ARBA" id="ARBA00001974"/>
    </source>
</evidence>
<evidence type="ECO:0000256" key="8">
    <source>
        <dbReference type="ARBA" id="ARBA00022827"/>
    </source>
</evidence>
<dbReference type="Gene3D" id="3.90.700.10">
    <property type="entry name" value="Succinate dehydrogenase/fumarate reductase flavoprotein, catalytic domain"/>
    <property type="match status" value="1"/>
</dbReference>
<comment type="pathway">
    <text evidence="2">Cofactor biosynthesis; NAD(+) biosynthesis; iminoaspartate from L-aspartate (oxidase route): step 1/1.</text>
</comment>
<dbReference type="GO" id="GO:0034628">
    <property type="term" value="P:'de novo' NAD+ biosynthetic process from L-aspartate"/>
    <property type="evidence" value="ECO:0007669"/>
    <property type="project" value="TreeGrafter"/>
</dbReference>
<evidence type="ECO:0000256" key="11">
    <source>
        <dbReference type="ARBA" id="ARBA00048305"/>
    </source>
</evidence>
<dbReference type="Proteomes" id="UP000602647">
    <property type="component" value="Unassembled WGS sequence"/>
</dbReference>
<evidence type="ECO:0000256" key="10">
    <source>
        <dbReference type="ARBA" id="ARBA00030386"/>
    </source>
</evidence>
<dbReference type="InterPro" id="IPR003953">
    <property type="entry name" value="FAD-dep_OxRdtase_2_FAD-bd"/>
</dbReference>
<comment type="caution">
    <text evidence="13">The sequence shown here is derived from an EMBL/GenBank/DDBJ whole genome shotgun (WGS) entry which is preliminary data.</text>
</comment>
<evidence type="ECO:0000256" key="7">
    <source>
        <dbReference type="ARBA" id="ARBA00022642"/>
    </source>
</evidence>
<dbReference type="GO" id="GO:0033765">
    <property type="term" value="F:steroid dehydrogenase activity, acting on the CH-CH group of donors"/>
    <property type="evidence" value="ECO:0007669"/>
    <property type="project" value="UniProtKB-ARBA"/>
</dbReference>
<dbReference type="SUPFAM" id="SSF51905">
    <property type="entry name" value="FAD/NAD(P)-binding domain"/>
    <property type="match status" value="1"/>
</dbReference>
<dbReference type="SUPFAM" id="SSF56425">
    <property type="entry name" value="Succinate dehydrogenase/fumarate reductase flavoprotein, catalytic domain"/>
    <property type="match status" value="1"/>
</dbReference>
<dbReference type="InterPro" id="IPR036188">
    <property type="entry name" value="FAD/NAD-bd_sf"/>
</dbReference>
<proteinExistence type="inferred from homology"/>
<evidence type="ECO:0000256" key="9">
    <source>
        <dbReference type="ARBA" id="ARBA00023002"/>
    </source>
</evidence>
<dbReference type="Gene3D" id="3.50.50.60">
    <property type="entry name" value="FAD/NAD(P)-binding domain"/>
    <property type="match status" value="1"/>
</dbReference>
<comment type="similarity">
    <text evidence="3">Belongs to the FAD-dependent oxidoreductase 2 family. NadB subfamily.</text>
</comment>
<dbReference type="InterPro" id="IPR027477">
    <property type="entry name" value="Succ_DH/fumarate_Rdtase_cat_sf"/>
</dbReference>
<organism evidence="13 14">
    <name type="scientific">Zhenpiania hominis</name>
    <dbReference type="NCBI Taxonomy" id="2763644"/>
    <lineage>
        <taxon>Bacteria</taxon>
        <taxon>Bacillati</taxon>
        <taxon>Bacillota</taxon>
        <taxon>Clostridia</taxon>
        <taxon>Peptostreptococcales</taxon>
        <taxon>Anaerovoracaceae</taxon>
        <taxon>Zhenpiania</taxon>
    </lineage>
</organism>
<dbReference type="AlphaFoldDB" id="A0A923NK00"/>
<evidence type="ECO:0000259" key="12">
    <source>
        <dbReference type="Pfam" id="PF00890"/>
    </source>
</evidence>
<accession>A0A923NK00</accession>
<dbReference type="RefSeq" id="WP_187302464.1">
    <property type="nucleotide sequence ID" value="NZ_JACRYT010000004.1"/>
</dbReference>
<keyword evidence="14" id="KW-1185">Reference proteome</keyword>
<comment type="cofactor">
    <cofactor evidence="1">
        <name>FAD</name>
        <dbReference type="ChEBI" id="CHEBI:57692"/>
    </cofactor>
</comment>
<name>A0A923NK00_9FIRM</name>
<evidence type="ECO:0000256" key="3">
    <source>
        <dbReference type="ARBA" id="ARBA00008562"/>
    </source>
</evidence>
<reference evidence="13" key="1">
    <citation type="submission" date="2020-08" db="EMBL/GenBank/DDBJ databases">
        <title>Genome public.</title>
        <authorList>
            <person name="Liu C."/>
            <person name="Sun Q."/>
        </authorList>
    </citation>
    <scope>NUCLEOTIDE SEQUENCE</scope>
    <source>
        <strain evidence="13">BX12</strain>
    </source>
</reference>
<dbReference type="Pfam" id="PF00890">
    <property type="entry name" value="FAD_binding_2"/>
    <property type="match status" value="1"/>
</dbReference>
<keyword evidence="7" id="KW-0662">Pyridine nucleotide biosynthesis</keyword>
<dbReference type="FunFam" id="3.90.700.10:FF:000002">
    <property type="entry name" value="L-aspartate oxidase"/>
    <property type="match status" value="1"/>
</dbReference>
<evidence type="ECO:0000256" key="5">
    <source>
        <dbReference type="ARBA" id="ARBA00021901"/>
    </source>
</evidence>
<keyword evidence="6" id="KW-0285">Flavoprotein</keyword>
<dbReference type="InterPro" id="IPR005288">
    <property type="entry name" value="NadB"/>
</dbReference>
<dbReference type="PANTHER" id="PTHR42716">
    <property type="entry name" value="L-ASPARTATE OXIDASE"/>
    <property type="match status" value="1"/>
</dbReference>
<evidence type="ECO:0000256" key="6">
    <source>
        <dbReference type="ARBA" id="ARBA00022630"/>
    </source>
</evidence>
<protein>
    <recommendedName>
        <fullName evidence="5">L-aspartate oxidase</fullName>
        <ecNumber evidence="4">1.4.3.16</ecNumber>
    </recommendedName>
    <alternativeName>
        <fullName evidence="10">Quinolinate synthase B</fullName>
    </alternativeName>
</protein>
<evidence type="ECO:0000313" key="13">
    <source>
        <dbReference type="EMBL" id="MBC6679356.1"/>
    </source>
</evidence>
<feature type="domain" description="FAD-dependent oxidoreductase 2 FAD-binding" evidence="12">
    <location>
        <begin position="6"/>
        <end position="370"/>
    </location>
</feature>
<evidence type="ECO:0000256" key="4">
    <source>
        <dbReference type="ARBA" id="ARBA00012173"/>
    </source>
</evidence>
<dbReference type="NCBIfam" id="NF004820">
    <property type="entry name" value="PRK06175.1"/>
    <property type="match status" value="1"/>
</dbReference>
<dbReference type="EC" id="1.4.3.16" evidence="4"/>